<evidence type="ECO:0000259" key="3">
    <source>
        <dbReference type="PROSITE" id="PS50110"/>
    </source>
</evidence>
<dbReference type="AlphaFoldDB" id="A0AAN1MRC9"/>
<feature type="domain" description="Response regulatory" evidence="3">
    <location>
        <begin position="19"/>
        <end position="135"/>
    </location>
</feature>
<dbReference type="SUPFAM" id="SSF52172">
    <property type="entry name" value="CheY-like"/>
    <property type="match status" value="1"/>
</dbReference>
<dbReference type="RefSeq" id="WP_090839252.1">
    <property type="nucleotide sequence ID" value="NZ_CADFGJ010000085.1"/>
</dbReference>
<reference evidence="4 5" key="1">
    <citation type="submission" date="2018-01" db="EMBL/GenBank/DDBJ databases">
        <title>Species boundaries and ecological features among Paraburkholderia terrae DSMZ17804T, P. hospita DSMZ17164T and P. caribensis DSMZ13236T.</title>
        <authorList>
            <person name="Pratama A.A."/>
        </authorList>
    </citation>
    <scope>NUCLEOTIDE SEQUENCE [LARGE SCALE GENOMIC DNA]</scope>
    <source>
        <strain evidence="4 5">DSM 17164</strain>
    </source>
</reference>
<gene>
    <name evidence="4" type="ORF">C2L64_51430</name>
</gene>
<dbReference type="InterPro" id="IPR050595">
    <property type="entry name" value="Bact_response_regulator"/>
</dbReference>
<dbReference type="GO" id="GO:0000160">
    <property type="term" value="P:phosphorelay signal transduction system"/>
    <property type="evidence" value="ECO:0007669"/>
    <property type="project" value="InterPro"/>
</dbReference>
<protein>
    <submittedName>
        <fullName evidence="4">Response regulator</fullName>
    </submittedName>
</protein>
<dbReference type="InterPro" id="IPR001789">
    <property type="entry name" value="Sig_transdc_resp-reg_receiver"/>
</dbReference>
<evidence type="ECO:0000256" key="1">
    <source>
        <dbReference type="ARBA" id="ARBA00022553"/>
    </source>
</evidence>
<feature type="modified residue" description="4-aspartylphosphate" evidence="2">
    <location>
        <position position="68"/>
    </location>
</feature>
<dbReference type="PANTHER" id="PTHR44591">
    <property type="entry name" value="STRESS RESPONSE REGULATOR PROTEIN 1"/>
    <property type="match status" value="1"/>
</dbReference>
<dbReference type="SMART" id="SM00448">
    <property type="entry name" value="REC"/>
    <property type="match status" value="1"/>
</dbReference>
<dbReference type="KEGG" id="phs:C2L64_51430"/>
<accession>A0AAN1MRC9</accession>
<dbReference type="Gene3D" id="3.40.50.2300">
    <property type="match status" value="1"/>
</dbReference>
<evidence type="ECO:0000256" key="2">
    <source>
        <dbReference type="PROSITE-ProRule" id="PRU00169"/>
    </source>
</evidence>
<evidence type="ECO:0000313" key="5">
    <source>
        <dbReference type="Proteomes" id="UP000236649"/>
    </source>
</evidence>
<organism evidence="4 5">
    <name type="scientific">Paraburkholderia hospita</name>
    <dbReference type="NCBI Taxonomy" id="169430"/>
    <lineage>
        <taxon>Bacteria</taxon>
        <taxon>Pseudomonadati</taxon>
        <taxon>Pseudomonadota</taxon>
        <taxon>Betaproteobacteria</taxon>
        <taxon>Burkholderiales</taxon>
        <taxon>Burkholderiaceae</taxon>
        <taxon>Paraburkholderia</taxon>
    </lineage>
</organism>
<keyword evidence="1 2" id="KW-0597">Phosphoprotein</keyword>
<dbReference type="PANTHER" id="PTHR44591:SF3">
    <property type="entry name" value="RESPONSE REGULATORY DOMAIN-CONTAINING PROTEIN"/>
    <property type="match status" value="1"/>
</dbReference>
<proteinExistence type="predicted"/>
<dbReference type="Pfam" id="PF00072">
    <property type="entry name" value="Response_reg"/>
    <property type="match status" value="1"/>
</dbReference>
<name>A0AAN1MRC9_9BURK</name>
<dbReference type="EMBL" id="CP026109">
    <property type="protein sequence ID" value="AUT76569.1"/>
    <property type="molecule type" value="Genomic_DNA"/>
</dbReference>
<sequence>MSITHLRNQSGVRRAGAPRILVVDDYRGAAIATATYLSMDDMDARVVGGCGDALEAVKNWLPDVVLLDVWMPQRDGFETAEAIRRCAPGPGPVIVAYTCADEAFVMANPASKSFDGYCRKGTSPLELVLIVKSLFATALAH</sequence>
<evidence type="ECO:0000313" key="4">
    <source>
        <dbReference type="EMBL" id="AUT76569.1"/>
    </source>
</evidence>
<dbReference type="GeneID" id="55536625"/>
<dbReference type="InterPro" id="IPR011006">
    <property type="entry name" value="CheY-like_superfamily"/>
</dbReference>
<dbReference type="PROSITE" id="PS50110">
    <property type="entry name" value="RESPONSE_REGULATORY"/>
    <property type="match status" value="1"/>
</dbReference>
<dbReference type="Proteomes" id="UP000236649">
    <property type="component" value="Chromosome 5"/>
</dbReference>